<keyword evidence="3" id="KW-1185">Reference proteome</keyword>
<proteinExistence type="predicted"/>
<evidence type="ECO:0000313" key="2">
    <source>
        <dbReference type="EMBL" id="MBB5930736.1"/>
    </source>
</evidence>
<dbReference type="EMBL" id="JACHJK010000013">
    <property type="protein sequence ID" value="MBB5930736.1"/>
    <property type="molecule type" value="Genomic_DNA"/>
</dbReference>
<feature type="region of interest" description="Disordered" evidence="1">
    <location>
        <begin position="198"/>
        <end position="240"/>
    </location>
</feature>
<dbReference type="AlphaFoldDB" id="A0A7W9UU38"/>
<evidence type="ECO:0000256" key="1">
    <source>
        <dbReference type="SAM" id="MobiDB-lite"/>
    </source>
</evidence>
<protein>
    <submittedName>
        <fullName evidence="2">Putative membrane protein YgcG</fullName>
    </submittedName>
</protein>
<sequence>MGRTTSIPQPQDPCAIALLRAGDRAAVTVAVLGLHLRGLVEAGRPGTLRRTAGGGAGTFRHPLEKAVRTGLYRPAGPRELPGRAVVRRALARMRAELAAEGLLRALPPGRTRAARRLLAALREHRPLPEGSDGLPEEELLLAVALYGERALTVSVPRFAREAGLTGPGSLADEGLFPFGRGADFRRLYDDEAAHGWDGDDRGTGGGGHDHGTGSGGHDHGGHGYGGGHGHGGGCGGGGYG</sequence>
<gene>
    <name evidence="2" type="ORF">FHS34_006243</name>
</gene>
<dbReference type="Proteomes" id="UP000585836">
    <property type="component" value="Unassembled WGS sequence"/>
</dbReference>
<organism evidence="2 3">
    <name type="scientific">Streptomyces echinatus</name>
    <dbReference type="NCBI Taxonomy" id="67293"/>
    <lineage>
        <taxon>Bacteria</taxon>
        <taxon>Bacillati</taxon>
        <taxon>Actinomycetota</taxon>
        <taxon>Actinomycetes</taxon>
        <taxon>Kitasatosporales</taxon>
        <taxon>Streptomycetaceae</taxon>
        <taxon>Streptomyces</taxon>
    </lineage>
</organism>
<accession>A0A7W9UU38</accession>
<reference evidence="2 3" key="1">
    <citation type="submission" date="2020-08" db="EMBL/GenBank/DDBJ databases">
        <title>Genomic Encyclopedia of Type Strains, Phase III (KMG-III): the genomes of soil and plant-associated and newly described type strains.</title>
        <authorList>
            <person name="Whitman W."/>
        </authorList>
    </citation>
    <scope>NUCLEOTIDE SEQUENCE [LARGE SCALE GENOMIC DNA]</scope>
    <source>
        <strain evidence="2 3">CECT 3313</strain>
    </source>
</reference>
<feature type="compositionally biased region" description="Basic and acidic residues" evidence="1">
    <location>
        <begin position="198"/>
        <end position="221"/>
    </location>
</feature>
<name>A0A7W9UU38_9ACTN</name>
<dbReference type="RefSeq" id="WP_184971502.1">
    <property type="nucleotide sequence ID" value="NZ_BAAAWF010000036.1"/>
</dbReference>
<evidence type="ECO:0000313" key="3">
    <source>
        <dbReference type="Proteomes" id="UP000585836"/>
    </source>
</evidence>
<feature type="compositionally biased region" description="Gly residues" evidence="1">
    <location>
        <begin position="222"/>
        <end position="240"/>
    </location>
</feature>
<comment type="caution">
    <text evidence="2">The sequence shown here is derived from an EMBL/GenBank/DDBJ whole genome shotgun (WGS) entry which is preliminary data.</text>
</comment>